<dbReference type="OrthoDB" id="9780668at2"/>
<evidence type="ECO:0000256" key="7">
    <source>
        <dbReference type="SAM" id="Coils"/>
    </source>
</evidence>
<dbReference type="InterPro" id="IPR011066">
    <property type="entry name" value="MscS_channel_C_sf"/>
</dbReference>
<feature type="transmembrane region" description="Helical" evidence="6">
    <location>
        <begin position="47"/>
        <end position="67"/>
    </location>
</feature>
<evidence type="ECO:0000259" key="8">
    <source>
        <dbReference type="Pfam" id="PF00924"/>
    </source>
</evidence>
<gene>
    <name evidence="9" type="ORF">C0039_00625</name>
</gene>
<feature type="domain" description="Mechanosensitive ion channel MscS" evidence="8">
    <location>
        <begin position="94"/>
        <end position="154"/>
    </location>
</feature>
<dbReference type="SUPFAM" id="SSF82689">
    <property type="entry name" value="Mechanosensitive channel protein MscS (YggB), C-terminal domain"/>
    <property type="match status" value="1"/>
</dbReference>
<keyword evidence="6" id="KW-0997">Cell inner membrane</keyword>
<keyword evidence="3 6" id="KW-0812">Transmembrane</keyword>
<keyword evidence="2" id="KW-1003">Cell membrane</keyword>
<dbReference type="Pfam" id="PF00924">
    <property type="entry name" value="MS_channel_2nd"/>
    <property type="match status" value="1"/>
</dbReference>
<dbReference type="Gene3D" id="2.30.30.60">
    <property type="match status" value="1"/>
</dbReference>
<dbReference type="InterPro" id="IPR045275">
    <property type="entry name" value="MscS_archaea/bacteria_type"/>
</dbReference>
<comment type="caution">
    <text evidence="9">The sequence shown here is derived from an EMBL/GenBank/DDBJ whole genome shotgun (WGS) entry which is preliminary data.</text>
</comment>
<evidence type="ECO:0000256" key="2">
    <source>
        <dbReference type="ARBA" id="ARBA00022475"/>
    </source>
</evidence>
<dbReference type="PANTHER" id="PTHR30221">
    <property type="entry name" value="SMALL-CONDUCTANCE MECHANOSENSITIVE CHANNEL"/>
    <property type="match status" value="1"/>
</dbReference>
<evidence type="ECO:0000256" key="6">
    <source>
        <dbReference type="RuleBase" id="RU369025"/>
    </source>
</evidence>
<evidence type="ECO:0000313" key="9">
    <source>
        <dbReference type="EMBL" id="PLW70671.1"/>
    </source>
</evidence>
<evidence type="ECO:0000256" key="5">
    <source>
        <dbReference type="ARBA" id="ARBA00023136"/>
    </source>
</evidence>
<comment type="caution">
    <text evidence="6">Lacks conserved residue(s) required for the propagation of feature annotation.</text>
</comment>
<comment type="function">
    <text evidence="6">Mechanosensitive channel that participates in the regulation of osmotic pressure changes within the cell, opening in response to stretch forces in the membrane lipid bilayer, without the need for other proteins. Contributes to normal resistance to hypoosmotic shock. Forms an ion channel of 1.0 nanosiemens conductance with a slight preference for anions.</text>
</comment>
<dbReference type="InterPro" id="IPR010920">
    <property type="entry name" value="LSM_dom_sf"/>
</dbReference>
<reference evidence="9 10" key="1">
    <citation type="submission" date="2018-01" db="EMBL/GenBank/DDBJ databases">
        <title>The draft genome sequence of Halioglobus lutimaris HF004.</title>
        <authorList>
            <person name="Du Z.-J."/>
            <person name="Shi M.-J."/>
        </authorList>
    </citation>
    <scope>NUCLEOTIDE SEQUENCE [LARGE SCALE GENOMIC DNA]</scope>
    <source>
        <strain evidence="9 10">HF004</strain>
    </source>
</reference>
<sequence length="340" mass="36835">MPNTVIWSYLPVFIVLPLVLLGLGVAHYVLLARNKELGSEARLPRQLVLLVLTILSVILLIVVAPIQESTRNQILGLLGIVLSGVAALSAAPFVTNFMAAVMLRVTKPFGVGNFIRVGDLYGKVSERGIFDTEIQTENRELVAIPNATFISQSVTVVRSSGVIVWTKVSLGYDLGHSTVEPLMLEAAEKAGLMDPYVHVMELGDFAITYKVCGLLVDVESALTARSELNRQLLNTLHAADVEIASPSITRHINQADDVRMIPSRAAPMAEAEADATRVKAEEIVFDKAREIERLGALSAELELQLSELSATKEADTDGQASLAQSLEKVKAELKALREDS</sequence>
<dbReference type="AlphaFoldDB" id="A0A2N5X865"/>
<evidence type="ECO:0000256" key="3">
    <source>
        <dbReference type="ARBA" id="ARBA00022692"/>
    </source>
</evidence>
<feature type="transmembrane region" description="Helical" evidence="6">
    <location>
        <begin position="6"/>
        <end position="26"/>
    </location>
</feature>
<dbReference type="PANTHER" id="PTHR30221:SF1">
    <property type="entry name" value="SMALL-CONDUCTANCE MECHANOSENSITIVE CHANNEL"/>
    <property type="match status" value="1"/>
</dbReference>
<comment type="subcellular location">
    <subcellularLocation>
        <location evidence="6">Cell inner membrane</location>
        <topology evidence="6">Multi-pass membrane protein</topology>
    </subcellularLocation>
    <subcellularLocation>
        <location evidence="1">Cell membrane</location>
        <topology evidence="1">Multi-pass membrane protein</topology>
    </subcellularLocation>
</comment>
<evidence type="ECO:0000256" key="1">
    <source>
        <dbReference type="ARBA" id="ARBA00004651"/>
    </source>
</evidence>
<keyword evidence="6" id="KW-0813">Transport</keyword>
<evidence type="ECO:0000256" key="4">
    <source>
        <dbReference type="ARBA" id="ARBA00022989"/>
    </source>
</evidence>
<dbReference type="RefSeq" id="WP_101516976.1">
    <property type="nucleotide sequence ID" value="NZ_PKUS01000001.1"/>
</dbReference>
<keyword evidence="6" id="KW-0407">Ion channel</keyword>
<keyword evidence="5 6" id="KW-0472">Membrane</keyword>
<keyword evidence="4 6" id="KW-1133">Transmembrane helix</keyword>
<comment type="subunit">
    <text evidence="6">Homoheptamer.</text>
</comment>
<organism evidence="9 10">
    <name type="scientific">Pseudohalioglobus lutimaris</name>
    <dbReference type="NCBI Taxonomy" id="1737061"/>
    <lineage>
        <taxon>Bacteria</taxon>
        <taxon>Pseudomonadati</taxon>
        <taxon>Pseudomonadota</taxon>
        <taxon>Gammaproteobacteria</taxon>
        <taxon>Cellvibrionales</taxon>
        <taxon>Halieaceae</taxon>
        <taxon>Pseudohalioglobus</taxon>
    </lineage>
</organism>
<feature type="coiled-coil region" evidence="7">
    <location>
        <begin position="291"/>
        <end position="339"/>
    </location>
</feature>
<evidence type="ECO:0000313" key="10">
    <source>
        <dbReference type="Proteomes" id="UP000235005"/>
    </source>
</evidence>
<dbReference type="GO" id="GO:0005886">
    <property type="term" value="C:plasma membrane"/>
    <property type="evidence" value="ECO:0007669"/>
    <property type="project" value="UniProtKB-SubCell"/>
</dbReference>
<dbReference type="EMBL" id="PKUS01000001">
    <property type="protein sequence ID" value="PLW70671.1"/>
    <property type="molecule type" value="Genomic_DNA"/>
</dbReference>
<keyword evidence="10" id="KW-1185">Reference proteome</keyword>
<dbReference type="Gene3D" id="3.30.70.100">
    <property type="match status" value="1"/>
</dbReference>
<accession>A0A2N5X865</accession>
<comment type="similarity">
    <text evidence="6">Belongs to the MscS (TC 1.A.23) family.</text>
</comment>
<keyword evidence="7" id="KW-0175">Coiled coil</keyword>
<name>A0A2N5X865_9GAMM</name>
<protein>
    <recommendedName>
        <fullName evidence="6">Small-conductance mechanosensitive channel</fullName>
    </recommendedName>
</protein>
<dbReference type="InterPro" id="IPR006685">
    <property type="entry name" value="MscS_channel_2nd"/>
</dbReference>
<keyword evidence="6" id="KW-0406">Ion transport</keyword>
<dbReference type="Proteomes" id="UP000235005">
    <property type="component" value="Unassembled WGS sequence"/>
</dbReference>
<dbReference type="InterPro" id="IPR023408">
    <property type="entry name" value="MscS_beta-dom_sf"/>
</dbReference>
<dbReference type="GO" id="GO:0008381">
    <property type="term" value="F:mechanosensitive monoatomic ion channel activity"/>
    <property type="evidence" value="ECO:0007669"/>
    <property type="project" value="InterPro"/>
</dbReference>
<feature type="transmembrane region" description="Helical" evidence="6">
    <location>
        <begin position="73"/>
        <end position="94"/>
    </location>
</feature>
<dbReference type="SUPFAM" id="SSF50182">
    <property type="entry name" value="Sm-like ribonucleoproteins"/>
    <property type="match status" value="1"/>
</dbReference>
<proteinExistence type="inferred from homology"/>